<protein>
    <submittedName>
        <fullName evidence="2">Uncharacterized protein</fullName>
    </submittedName>
</protein>
<dbReference type="PATRIC" id="fig|931277.6.peg.697"/>
<accession>M0MV68</accession>
<dbReference type="EMBL" id="AOMC01000054">
    <property type="protein sequence ID" value="EMA48330.1"/>
    <property type="molecule type" value="Genomic_DNA"/>
</dbReference>
<reference evidence="2 3" key="1">
    <citation type="journal article" date="2014" name="PLoS Genet.">
        <title>Phylogenetically driven sequencing of extremely halophilic archaea reveals strategies for static and dynamic osmo-response.</title>
        <authorList>
            <person name="Becker E.A."/>
            <person name="Seitzer P.M."/>
            <person name="Tritt A."/>
            <person name="Larsen D."/>
            <person name="Krusor M."/>
            <person name="Yao A.I."/>
            <person name="Wu D."/>
            <person name="Madern D."/>
            <person name="Eisen J.A."/>
            <person name="Darling A.E."/>
            <person name="Facciotti M.T."/>
        </authorList>
    </citation>
    <scope>NUCLEOTIDE SEQUENCE [LARGE SCALE GENOMIC DNA]</scope>
    <source>
        <strain evidence="2 3">DSM 1307</strain>
    </source>
</reference>
<proteinExistence type="predicted"/>
<sequence>MDDQQGPDEDERAALHDLQLGIEHLHRGYGHLLAFHHAVGRGMNRFDDAREQLRASGHGEHADALRDDLLPAGVVDEQWTYELVEAFVDEFLDPVDEFEADVREELADGRRHVTEDRQRRAWRERSEKDW</sequence>
<feature type="region of interest" description="Disordered" evidence="1">
    <location>
        <begin position="110"/>
        <end position="130"/>
    </location>
</feature>
<dbReference type="OrthoDB" id="186005at2157"/>
<dbReference type="STRING" id="931277.C448_03606"/>
<dbReference type="AlphaFoldDB" id="M0MV68"/>
<evidence type="ECO:0000313" key="2">
    <source>
        <dbReference type="EMBL" id="EMA48330.1"/>
    </source>
</evidence>
<keyword evidence="3" id="KW-1185">Reference proteome</keyword>
<name>M0MV68_HALMO</name>
<comment type="caution">
    <text evidence="2">The sequence shown here is derived from an EMBL/GenBank/DDBJ whole genome shotgun (WGS) entry which is preliminary data.</text>
</comment>
<organism evidence="2 3">
    <name type="scientific">Halococcus morrhuae DSM 1307</name>
    <dbReference type="NCBI Taxonomy" id="931277"/>
    <lineage>
        <taxon>Archaea</taxon>
        <taxon>Methanobacteriati</taxon>
        <taxon>Methanobacteriota</taxon>
        <taxon>Stenosarchaea group</taxon>
        <taxon>Halobacteria</taxon>
        <taxon>Halobacteriales</taxon>
        <taxon>Halococcaceae</taxon>
        <taxon>Halococcus</taxon>
    </lineage>
</organism>
<dbReference type="eggNOG" id="arCOG10154">
    <property type="taxonomic scope" value="Archaea"/>
</dbReference>
<gene>
    <name evidence="2" type="ORF">C448_03606</name>
</gene>
<dbReference type="RefSeq" id="WP_004051945.1">
    <property type="nucleotide sequence ID" value="NZ_AOMC01000054.1"/>
</dbReference>
<evidence type="ECO:0000313" key="3">
    <source>
        <dbReference type="Proteomes" id="UP000011568"/>
    </source>
</evidence>
<dbReference type="Proteomes" id="UP000011568">
    <property type="component" value="Unassembled WGS sequence"/>
</dbReference>
<evidence type="ECO:0000256" key="1">
    <source>
        <dbReference type="SAM" id="MobiDB-lite"/>
    </source>
</evidence>